<dbReference type="PANTHER" id="PTHR31630">
    <property type="entry name" value="PHYTANOYL-COA DIOXYGENASE-RELATED-RELATED"/>
    <property type="match status" value="1"/>
</dbReference>
<dbReference type="Pfam" id="PF05721">
    <property type="entry name" value="PhyH"/>
    <property type="match status" value="1"/>
</dbReference>
<proteinExistence type="predicted"/>
<sequence length="330" mass="37065">MQTALPPSTETGKLGIMHLKRFWYKTKNGTHGVEIPSIEVQLDKTVLFAVGVGLQQGIKATFQTNSFEDFEDWITTVAGTPIAETTQRFNNEITGNTTNTTAIHKIFTDEEMDGFNRDGYIILRNAISADECNSIIDALCNFAAIDKDDPQTWYDVQNSQAIMIQLFQHPALQKTRDNLRIRRAFEQLWNRTDIWPSLDRVGFNPPATVTHPYKGDGLHWDVSLQQPIPFALQGLIYLTDTEAHQGAFTLVPGFQHKIGDWLQSLPAGSNPRSQNLNGLGSQPIAANAGDLIIWQQALPHGASPNRSDRPRFVQYLSYNPAILQHQQVWI</sequence>
<reference evidence="1 2" key="1">
    <citation type="submission" date="2018-08" db="EMBL/GenBank/DDBJ databases">
        <title>Mucilaginibacter sp. MYSH2.</title>
        <authorList>
            <person name="Seo T."/>
        </authorList>
    </citation>
    <scope>NUCLEOTIDE SEQUENCE [LARGE SCALE GENOMIC DNA]</scope>
    <source>
        <strain evidence="1 2">MYSH2</strain>
    </source>
</reference>
<keyword evidence="1" id="KW-0560">Oxidoreductase</keyword>
<dbReference type="Proteomes" id="UP000264217">
    <property type="component" value="Unassembled WGS sequence"/>
</dbReference>
<comment type="caution">
    <text evidence="1">The sequence shown here is derived from an EMBL/GenBank/DDBJ whole genome shotgun (WGS) entry which is preliminary data.</text>
</comment>
<keyword evidence="2" id="KW-1185">Reference proteome</keyword>
<dbReference type="EMBL" id="QWDC01000001">
    <property type="protein sequence ID" value="RFZ94778.1"/>
    <property type="molecule type" value="Genomic_DNA"/>
</dbReference>
<dbReference type="OrthoDB" id="1157001at2"/>
<dbReference type="RefSeq" id="WP_117390336.1">
    <property type="nucleotide sequence ID" value="NZ_QWDC01000001.1"/>
</dbReference>
<dbReference type="AlphaFoldDB" id="A0A372NXD9"/>
<dbReference type="SUPFAM" id="SSF51197">
    <property type="entry name" value="Clavaminate synthase-like"/>
    <property type="match status" value="1"/>
</dbReference>
<protein>
    <submittedName>
        <fullName evidence="1">Phytanoyl-CoA dioxygenase</fullName>
    </submittedName>
</protein>
<dbReference type="GO" id="GO:0016706">
    <property type="term" value="F:2-oxoglutarate-dependent dioxygenase activity"/>
    <property type="evidence" value="ECO:0007669"/>
    <property type="project" value="UniProtKB-ARBA"/>
</dbReference>
<accession>A0A372NXD9</accession>
<dbReference type="PANTHER" id="PTHR31630:SF6">
    <property type="entry name" value="PHYTANOYL-COA DIOXYGENASE-RELATED"/>
    <property type="match status" value="1"/>
</dbReference>
<organism evidence="1 2">
    <name type="scientific">Mucilaginibacter conchicola</name>
    <dbReference type="NCBI Taxonomy" id="2303333"/>
    <lineage>
        <taxon>Bacteria</taxon>
        <taxon>Pseudomonadati</taxon>
        <taxon>Bacteroidota</taxon>
        <taxon>Sphingobacteriia</taxon>
        <taxon>Sphingobacteriales</taxon>
        <taxon>Sphingobacteriaceae</taxon>
        <taxon>Mucilaginibacter</taxon>
    </lineage>
</organism>
<gene>
    <name evidence="1" type="ORF">D0C36_04370</name>
</gene>
<dbReference type="InterPro" id="IPR008775">
    <property type="entry name" value="Phytyl_CoA_dOase-like"/>
</dbReference>
<evidence type="ECO:0000313" key="2">
    <source>
        <dbReference type="Proteomes" id="UP000264217"/>
    </source>
</evidence>
<dbReference type="Gene3D" id="2.60.120.620">
    <property type="entry name" value="q2cbj1_9rhob like domain"/>
    <property type="match status" value="1"/>
</dbReference>
<name>A0A372NXD9_9SPHI</name>
<evidence type="ECO:0000313" key="1">
    <source>
        <dbReference type="EMBL" id="RFZ94778.1"/>
    </source>
</evidence>
<keyword evidence="1" id="KW-0223">Dioxygenase</keyword>